<dbReference type="SMART" id="SM00829">
    <property type="entry name" value="PKS_ER"/>
    <property type="match status" value="1"/>
</dbReference>
<dbReference type="Gene3D" id="3.90.180.10">
    <property type="entry name" value="Medium-chain alcohol dehydrogenases, catalytic domain"/>
    <property type="match status" value="1"/>
</dbReference>
<evidence type="ECO:0000313" key="3">
    <source>
        <dbReference type="Proteomes" id="UP000221538"/>
    </source>
</evidence>
<feature type="domain" description="Enoyl reductase (ER)" evidence="1">
    <location>
        <begin position="13"/>
        <end position="321"/>
    </location>
</feature>
<dbReference type="GO" id="GO:0016491">
    <property type="term" value="F:oxidoreductase activity"/>
    <property type="evidence" value="ECO:0007669"/>
    <property type="project" value="InterPro"/>
</dbReference>
<sequence length="323" mass="34857">MFAVYAQNPNRQDPLSALHIGEQPEPEIREGWVRVKVSHASLNRHDLFTLQGVTHHPDPLIFPLILGNDGAGTLDDGTPVAIYPVVGSDDWRGNETLDPHWHIFSEHLPGTFADYIAIPRRNAIPVPQGMSMEVASLLGTAWLTAYRALFVRAQIRPGQRLLVQGAKGGMATALIQLGAAAGLEVWATSRDKAGRAFAESLGASRTFASGEVLPGKADVIVDSVGPATWEHSLDSVVRNGTIVLVGVTTGLEVRMPLLRTVSHQLSLLGSVMGTREDMVNLINFIGTSGIQPHIGGRFPMTEAAEAFRQLWMGESSGKLVLTR</sequence>
<dbReference type="InterPro" id="IPR020843">
    <property type="entry name" value="ER"/>
</dbReference>
<comment type="caution">
    <text evidence="2">The sequence shown here is derived from an EMBL/GenBank/DDBJ whole genome shotgun (WGS) entry which is preliminary data.</text>
</comment>
<dbReference type="Proteomes" id="UP000221538">
    <property type="component" value="Unassembled WGS sequence"/>
</dbReference>
<evidence type="ECO:0000313" key="2">
    <source>
        <dbReference type="EMBL" id="GAY22172.1"/>
    </source>
</evidence>
<name>A0A292ZBT7_SPHSA</name>
<dbReference type="SUPFAM" id="SSF51735">
    <property type="entry name" value="NAD(P)-binding Rossmann-fold domains"/>
    <property type="match status" value="1"/>
</dbReference>
<accession>A0A292ZBT7</accession>
<dbReference type="InterPro" id="IPR013149">
    <property type="entry name" value="ADH-like_C"/>
</dbReference>
<dbReference type="RefSeq" id="WP_099186068.1">
    <property type="nucleotide sequence ID" value="NZ_BEWI01000032.1"/>
</dbReference>
<dbReference type="Pfam" id="PF08240">
    <property type="entry name" value="ADH_N"/>
    <property type="match status" value="1"/>
</dbReference>
<dbReference type="AlphaFoldDB" id="A0A292ZBT7"/>
<proteinExistence type="predicted"/>
<dbReference type="InterPro" id="IPR052711">
    <property type="entry name" value="Zinc_ADH-like"/>
</dbReference>
<protein>
    <submittedName>
        <fullName evidence="2">Alcohol dehydrogenase</fullName>
    </submittedName>
</protein>
<dbReference type="InterPro" id="IPR013154">
    <property type="entry name" value="ADH-like_N"/>
</dbReference>
<gene>
    <name evidence="2" type="ORF">SFOMI_2727</name>
</gene>
<dbReference type="PANTHER" id="PTHR45033">
    <property type="match status" value="1"/>
</dbReference>
<dbReference type="InterPro" id="IPR036291">
    <property type="entry name" value="NAD(P)-bd_dom_sf"/>
</dbReference>
<evidence type="ECO:0000259" key="1">
    <source>
        <dbReference type="SMART" id="SM00829"/>
    </source>
</evidence>
<reference evidence="2 3" key="1">
    <citation type="journal article" date="2013" name="Biodegradation">
        <title>Occurrence of 4-tert-butylphenol (4-t-BP) biodegradation in an aquatic sample caused by the presence of Spirodela polyrrhiza and isolation of a 4-t-BP-utilizing bacterium.</title>
        <authorList>
            <person name="Ogata Y."/>
            <person name="Toyama T."/>
            <person name="Yu N."/>
            <person name="Wang X."/>
            <person name="Sei K."/>
            <person name="Ike M."/>
        </authorList>
    </citation>
    <scope>NUCLEOTIDE SEQUENCE [LARGE SCALE GENOMIC DNA]</scope>
    <source>
        <strain evidence="2 3">OMI</strain>
    </source>
</reference>
<dbReference type="EMBL" id="BEWI01000032">
    <property type="protein sequence ID" value="GAY22172.1"/>
    <property type="molecule type" value="Genomic_DNA"/>
</dbReference>
<reference evidence="2 3" key="2">
    <citation type="journal article" date="2013" name="Environ. Sci. Technol.">
        <title>The 4-tert-butylphenol-utilizing bacterium Sphingobium fuliginis OMI can degrade bisphenols via phenolic ring hydroxylation and meta-cleavage pathway.</title>
        <authorList>
            <person name="Ogata Y."/>
            <person name="Goda S."/>
            <person name="Toyama T."/>
            <person name="Sei K."/>
            <person name="Ike M."/>
        </authorList>
    </citation>
    <scope>NUCLEOTIDE SEQUENCE [LARGE SCALE GENOMIC DNA]</scope>
    <source>
        <strain evidence="2 3">OMI</strain>
    </source>
</reference>
<organism evidence="2 3">
    <name type="scientific">Sphingobium fuliginis (strain ATCC 27551)</name>
    <dbReference type="NCBI Taxonomy" id="336203"/>
    <lineage>
        <taxon>Bacteria</taxon>
        <taxon>Pseudomonadati</taxon>
        <taxon>Pseudomonadota</taxon>
        <taxon>Alphaproteobacteria</taxon>
        <taxon>Sphingomonadales</taxon>
        <taxon>Sphingomonadaceae</taxon>
        <taxon>Sphingobium</taxon>
    </lineage>
</organism>
<dbReference type="SUPFAM" id="SSF50129">
    <property type="entry name" value="GroES-like"/>
    <property type="match status" value="1"/>
</dbReference>
<dbReference type="InterPro" id="IPR011032">
    <property type="entry name" value="GroES-like_sf"/>
</dbReference>
<dbReference type="PANTHER" id="PTHR45033:SF3">
    <property type="entry name" value="DEHYDROGENASE, PUTATIVE (AFU_ORTHOLOGUE AFUA_2G13270)-RELATED"/>
    <property type="match status" value="1"/>
</dbReference>
<dbReference type="Pfam" id="PF00107">
    <property type="entry name" value="ADH_zinc_N"/>
    <property type="match status" value="1"/>
</dbReference>